<feature type="region of interest" description="Disordered" evidence="1">
    <location>
        <begin position="1"/>
        <end position="22"/>
    </location>
</feature>
<evidence type="ECO:0000256" key="1">
    <source>
        <dbReference type="SAM" id="MobiDB-lite"/>
    </source>
</evidence>
<feature type="compositionally biased region" description="Pro residues" evidence="1">
    <location>
        <begin position="720"/>
        <end position="737"/>
    </location>
</feature>
<sequence>MVSFFGLGRKKKSSQDTTNGNALPKTTAMVAAAAAVHVASAPAPWMLPTSDDKNKMSSSSNSFHDIPRPPVLGPRPGTSASMRANTSPLLPTYGSSNAHEFPPRSDSRNRPRADSHALPRPDMFGMRLGNGSTSSLKRPPALGDGLPARPGTSHGEDRSRQWVNPLDVHYGRNATVPAAGKSPKMVNSSSPPLLSPLEGFAGPPPTMALPSPPRSTKGSRDRDDGLRPVRPPGGGLPSPAMSTDEGNGLSRSGSGGSDKAMDAVALVGGSAAAAGGLGSIPKPIGVVIQSVGAKRDTLTMSGPRQQSLSMTIEAFEKSLLTAQQESEQRARTAVTMSGRTTPQMHDGDGSRSSSRAGIAPAPQGLGISNMAQMRPASPLLRPEERRPSPAFANNKIGSRSQSPLGMRGPPPTGPLPSPKNMRAGEQRPNPPFAGRPRPQSPMGRGPRSESPMRLPPPQNRAARTQSPMGRGLPAPGSPITEQQLPPFSREPGGAYNTQHSPQFDLEIHRPLPSLGSSPTTLDFANGPGPVVTTAPPSPMVRTVPPMGSSTAPSSPVIRGPLGALPRRPAADEYGVPLPRSNSDRDLLRGPPKAAIGAHRGNDSPLTPPLRSPAKIDAPLAGLGSAHLLLRLQAPAAALARAQLELLQGGRRRHQTQQQVRRAPAQPAVPSRGPSPAPSPKFPFNDGKDHDNEEDGMSAPPTPDSTNWPLPSLSPSLGHLQPPPSPSRPPRTKVPPPLNLFSAQQYAEVIGSIGPFTPSPTRSMTTPIAACDVAAVMGGDAKGLAAHHYQQQSQQPYHHHPGAIGMARGLSLVHEQQHLFGTGFI</sequence>
<feature type="compositionally biased region" description="Basic and acidic residues" evidence="1">
    <location>
        <begin position="101"/>
        <end position="119"/>
    </location>
</feature>
<feature type="compositionally biased region" description="Low complexity" evidence="1">
    <location>
        <begin position="708"/>
        <end position="719"/>
    </location>
</feature>
<reference evidence="2" key="1">
    <citation type="submission" date="2005-01" db="EMBL/GenBank/DDBJ databases">
        <title>The sequence of Magnaporthe grisea chromosome 7.</title>
        <authorList>
            <person name="Thon M.R."/>
            <person name="Pan H."/>
            <person name="Diener A."/>
            <person name="Papalas J."/>
            <person name="Taro A."/>
            <person name="Mitchell T."/>
            <person name="Dean R.A."/>
        </authorList>
    </citation>
    <scope>NUCLEOTIDE SEQUENCE</scope>
    <source>
        <strain evidence="2">70-15</strain>
    </source>
</reference>
<feature type="compositionally biased region" description="Basic and acidic residues" evidence="1">
    <location>
        <begin position="218"/>
        <end position="227"/>
    </location>
</feature>
<organism evidence="2">
    <name type="scientific">Pyricularia oryzae (strain 70-15 / ATCC MYA-4617 / FGSC 8958)</name>
    <name type="common">Rice blast fungus</name>
    <name type="synonym">Magnaporthe oryzae</name>
    <dbReference type="NCBI Taxonomy" id="242507"/>
    <lineage>
        <taxon>Eukaryota</taxon>
        <taxon>Fungi</taxon>
        <taxon>Dikarya</taxon>
        <taxon>Ascomycota</taxon>
        <taxon>Pezizomycotina</taxon>
        <taxon>Sordariomycetes</taxon>
        <taxon>Sordariomycetidae</taxon>
        <taxon>Magnaporthales</taxon>
        <taxon>Pyriculariaceae</taxon>
        <taxon>Pyricularia</taxon>
    </lineage>
</organism>
<protein>
    <submittedName>
        <fullName evidence="2">Uncharacterized protein</fullName>
    </submittedName>
</protein>
<evidence type="ECO:0000313" key="2">
    <source>
        <dbReference type="EMBL" id="EAQ71503.1"/>
    </source>
</evidence>
<feature type="compositionally biased region" description="Polar residues" evidence="1">
    <location>
        <begin position="78"/>
        <end position="98"/>
    </location>
</feature>
<feature type="compositionally biased region" description="Polar residues" evidence="1">
    <location>
        <begin position="334"/>
        <end position="343"/>
    </location>
</feature>
<proteinExistence type="predicted"/>
<feature type="region of interest" description="Disordered" evidence="1">
    <location>
        <begin position="649"/>
        <end position="737"/>
    </location>
</feature>
<name>Q2KEX6_PYRO7</name>
<feature type="region of interest" description="Disordered" evidence="1">
    <location>
        <begin position="174"/>
        <end position="260"/>
    </location>
</feature>
<feature type="compositionally biased region" description="Low complexity" evidence="1">
    <location>
        <begin position="188"/>
        <end position="197"/>
    </location>
</feature>
<accession>Q2KEX6</accession>
<feature type="compositionally biased region" description="Pro residues" evidence="1">
    <location>
        <begin position="408"/>
        <end position="417"/>
    </location>
</feature>
<gene>
    <name evidence="2" type="ORF">MGCH7_ch7g910</name>
</gene>
<dbReference type="AlphaFoldDB" id="Q2KEX6"/>
<dbReference type="EMBL" id="CM000230">
    <property type="protein sequence ID" value="EAQ71503.1"/>
    <property type="molecule type" value="Genomic_DNA"/>
</dbReference>
<feature type="region of interest" description="Disordered" evidence="1">
    <location>
        <begin position="321"/>
        <end position="612"/>
    </location>
</feature>
<feature type="compositionally biased region" description="Pro residues" evidence="1">
    <location>
        <begin position="202"/>
        <end position="213"/>
    </location>
</feature>
<feature type="compositionally biased region" description="Low complexity" evidence="1">
    <location>
        <begin position="655"/>
        <end position="669"/>
    </location>
</feature>
<feature type="region of interest" description="Disordered" evidence="1">
    <location>
        <begin position="47"/>
        <end position="160"/>
    </location>
</feature>